<organism evidence="1 2">
    <name type="scientific">Cryomyces antarcticus</name>
    <dbReference type="NCBI Taxonomy" id="329879"/>
    <lineage>
        <taxon>Eukaryota</taxon>
        <taxon>Fungi</taxon>
        <taxon>Dikarya</taxon>
        <taxon>Ascomycota</taxon>
        <taxon>Pezizomycotina</taxon>
        <taxon>Dothideomycetes</taxon>
        <taxon>Dothideomycetes incertae sedis</taxon>
        <taxon>Cryomyces</taxon>
    </lineage>
</organism>
<accession>A0ABR0M599</accession>
<proteinExistence type="predicted"/>
<sequence>MFTTTRRALPFNGTNPRLFRNPIKLTTSSVSHAPAHSSLPCFLRLRGERHRRKQALPTKYDTKYFTTKIPTFMNRRLLRDDLKHEPPHKYDIKYKTPSLPPTTNRLPAFLDSISADRGYLDGAAQLVHDNPAGVPHTLDYAQIFTIAAISMHAPSPLHWLVPVRCALGFWTPNQ</sequence>
<evidence type="ECO:0000313" key="1">
    <source>
        <dbReference type="EMBL" id="KAK5282506.1"/>
    </source>
</evidence>
<reference evidence="1 2" key="1">
    <citation type="submission" date="2023-08" db="EMBL/GenBank/DDBJ databases">
        <title>Black Yeasts Isolated from many extreme environments.</title>
        <authorList>
            <person name="Coleine C."/>
            <person name="Stajich J.E."/>
            <person name="Selbmann L."/>
        </authorList>
    </citation>
    <scope>NUCLEOTIDE SEQUENCE [LARGE SCALE GENOMIC DNA]</scope>
    <source>
        <strain evidence="1 2">CCFEE 536</strain>
    </source>
</reference>
<dbReference type="EMBL" id="JAVRRA010000986">
    <property type="protein sequence ID" value="KAK5282506.1"/>
    <property type="molecule type" value="Genomic_DNA"/>
</dbReference>
<name>A0ABR0M599_9PEZI</name>
<keyword evidence="2" id="KW-1185">Reference proteome</keyword>
<dbReference type="Proteomes" id="UP001357485">
    <property type="component" value="Unassembled WGS sequence"/>
</dbReference>
<protein>
    <submittedName>
        <fullName evidence="1">Uncharacterized protein</fullName>
    </submittedName>
</protein>
<evidence type="ECO:0000313" key="2">
    <source>
        <dbReference type="Proteomes" id="UP001357485"/>
    </source>
</evidence>
<gene>
    <name evidence="1" type="ORF">LTR16_005799</name>
</gene>
<comment type="caution">
    <text evidence="1">The sequence shown here is derived from an EMBL/GenBank/DDBJ whole genome shotgun (WGS) entry which is preliminary data.</text>
</comment>